<dbReference type="Pfam" id="PF01237">
    <property type="entry name" value="Oxysterol_BP"/>
    <property type="match status" value="1"/>
</dbReference>
<dbReference type="Gene3D" id="3.30.70.3490">
    <property type="match status" value="1"/>
</dbReference>
<dbReference type="Proteomes" id="UP001148018">
    <property type="component" value="Unassembled WGS sequence"/>
</dbReference>
<keyword evidence="2 6" id="KW-0813">Transport</keyword>
<keyword evidence="3 6" id="KW-0445">Lipid transport</keyword>
<dbReference type="Gene3D" id="2.40.160.120">
    <property type="match status" value="1"/>
</dbReference>
<dbReference type="OrthoDB" id="416222at2759"/>
<dbReference type="FunFam" id="3.30.70.3490:FF:000003">
    <property type="entry name" value="Oxysterol-binding protein"/>
    <property type="match status" value="1"/>
</dbReference>
<dbReference type="InterPro" id="IPR000648">
    <property type="entry name" value="Oxysterol-bd"/>
</dbReference>
<evidence type="ECO:0000313" key="9">
    <source>
        <dbReference type="Proteomes" id="UP001148018"/>
    </source>
</evidence>
<dbReference type="GO" id="GO:0005829">
    <property type="term" value="C:cytosol"/>
    <property type="evidence" value="ECO:0007669"/>
    <property type="project" value="TreeGrafter"/>
</dbReference>
<evidence type="ECO:0000256" key="4">
    <source>
        <dbReference type="ARBA" id="ARBA00023121"/>
    </source>
</evidence>
<evidence type="ECO:0000256" key="2">
    <source>
        <dbReference type="ARBA" id="ARBA00022448"/>
    </source>
</evidence>
<sequence length="662" mass="72191">MSHEDEFYDAVSGAQKYHLVKPDPRRLMMIQVNNSELTVLYPRGLGAVPTGAVPTGAGGCTHGGCTHRGLGAVPTGGWGLYPRGLGAVPTGAGGCTHRGLGAVPTGAGGCTHGGWGLYPQGAGGCTHGGWGLYPLGAVPTGAGGCTHRGLGAVPTGAVPTGAVPTGAVPTGGWGLYPRGLGAVPTGAVPTGGWGLYPRGLGAVLCVYDGSYEGASDGSFKDTTVLDYDSQARNGSVTCENGTNTHRTTLPAPMFSRTSVSIWSILKKCIGLELSKITMPIAFNEPLSFLQRISEYMEHTYLLSRACTLPDSIQRMQAVAAFAVSAVASQWDRTGKPFNPLLGETYELTRADQGYRLVSEQVSHHPPVSAFHAESLNGDFVFHGSIYPKLKFWGKSVEAEPKGAITLELHKFNEAYTWCNPFCCVHNVILGSLWIEQYGTVEILNHSTGDKCVLNFKSCGMFGKELHRVEGYIQDKSKRKHCVLYGKWTECMWSVDPQTFHSHRNTEKKESKKHRQEETERRENDDADDMPESQDTVSVIPGSTLLWRIASRPTHSTSMYNFTSFAMALNEMEPGMEATLPPTDCRLRPDIRAMENGLMDEAGQEKERLEQKQRESRKERAKSLVDWPTRWFQQGTNPYTGSQDWLYTGGYFNRNYADLPSIY</sequence>
<evidence type="ECO:0000256" key="3">
    <source>
        <dbReference type="ARBA" id="ARBA00023055"/>
    </source>
</evidence>
<proteinExistence type="inferred from homology"/>
<dbReference type="InterPro" id="IPR018494">
    <property type="entry name" value="Oxysterol-bd_CS"/>
</dbReference>
<dbReference type="AlphaFoldDB" id="A0A9Q0DI63"/>
<evidence type="ECO:0000256" key="1">
    <source>
        <dbReference type="ARBA" id="ARBA00008842"/>
    </source>
</evidence>
<dbReference type="EMBL" id="JANIIK010000115">
    <property type="protein sequence ID" value="KAJ3588878.1"/>
    <property type="molecule type" value="Genomic_DNA"/>
</dbReference>
<dbReference type="GO" id="GO:0005886">
    <property type="term" value="C:plasma membrane"/>
    <property type="evidence" value="ECO:0007669"/>
    <property type="project" value="TreeGrafter"/>
</dbReference>
<protein>
    <recommendedName>
        <fullName evidence="6">Oxysterol-binding protein</fullName>
    </recommendedName>
</protein>
<dbReference type="PANTHER" id="PTHR10972:SF153">
    <property type="entry name" value="OXYSTEROL-BINDING PROTEIN-RELATED PROTEIN 2"/>
    <property type="match status" value="1"/>
</dbReference>
<keyword evidence="4" id="KW-0446">Lipid-binding</keyword>
<evidence type="ECO:0000313" key="8">
    <source>
        <dbReference type="EMBL" id="KAJ3588878.1"/>
    </source>
</evidence>
<keyword evidence="9" id="KW-1185">Reference proteome</keyword>
<feature type="compositionally biased region" description="Basic and acidic residues" evidence="7">
    <location>
        <begin position="602"/>
        <end position="620"/>
    </location>
</feature>
<dbReference type="GO" id="GO:0006869">
    <property type="term" value="P:lipid transport"/>
    <property type="evidence" value="ECO:0007669"/>
    <property type="project" value="UniProtKB-KW"/>
</dbReference>
<dbReference type="FunFam" id="2.40.160.120:FF:000005">
    <property type="entry name" value="Oxysterol-binding protein"/>
    <property type="match status" value="1"/>
</dbReference>
<feature type="region of interest" description="Disordered" evidence="7">
    <location>
        <begin position="597"/>
        <end position="620"/>
    </location>
</feature>
<organism evidence="8 9">
    <name type="scientific">Muraenolepis orangiensis</name>
    <name type="common">Patagonian moray cod</name>
    <dbReference type="NCBI Taxonomy" id="630683"/>
    <lineage>
        <taxon>Eukaryota</taxon>
        <taxon>Metazoa</taxon>
        <taxon>Chordata</taxon>
        <taxon>Craniata</taxon>
        <taxon>Vertebrata</taxon>
        <taxon>Euteleostomi</taxon>
        <taxon>Actinopterygii</taxon>
        <taxon>Neopterygii</taxon>
        <taxon>Teleostei</taxon>
        <taxon>Neoteleostei</taxon>
        <taxon>Acanthomorphata</taxon>
        <taxon>Zeiogadaria</taxon>
        <taxon>Gadariae</taxon>
        <taxon>Gadiformes</taxon>
        <taxon>Muraenolepidoidei</taxon>
        <taxon>Muraenolepididae</taxon>
        <taxon>Muraenolepis</taxon>
    </lineage>
</organism>
<comment type="similarity">
    <text evidence="1 5">Belongs to the OSBP family.</text>
</comment>
<dbReference type="GO" id="GO:0097038">
    <property type="term" value="C:perinuclear endoplasmic reticulum"/>
    <property type="evidence" value="ECO:0007669"/>
    <property type="project" value="TreeGrafter"/>
</dbReference>
<comment type="caution">
    <text evidence="8">The sequence shown here is derived from an EMBL/GenBank/DDBJ whole genome shotgun (WGS) entry which is preliminary data.</text>
</comment>
<evidence type="ECO:0000256" key="5">
    <source>
        <dbReference type="RuleBase" id="RU003844"/>
    </source>
</evidence>
<feature type="compositionally biased region" description="Basic and acidic residues" evidence="7">
    <location>
        <begin position="503"/>
        <end position="523"/>
    </location>
</feature>
<dbReference type="InterPro" id="IPR037239">
    <property type="entry name" value="OSBP_sf"/>
</dbReference>
<gene>
    <name evidence="8" type="ORF">NHX12_009732</name>
</gene>
<evidence type="ECO:0000256" key="6">
    <source>
        <dbReference type="RuleBase" id="RU003845"/>
    </source>
</evidence>
<feature type="region of interest" description="Disordered" evidence="7">
    <location>
        <begin position="501"/>
        <end position="536"/>
    </location>
</feature>
<evidence type="ECO:0000256" key="7">
    <source>
        <dbReference type="SAM" id="MobiDB-lite"/>
    </source>
</evidence>
<reference evidence="8" key="1">
    <citation type="submission" date="2022-07" db="EMBL/GenBank/DDBJ databases">
        <title>Chromosome-level genome of Muraenolepis orangiensis.</title>
        <authorList>
            <person name="Kim J."/>
        </authorList>
    </citation>
    <scope>NUCLEOTIDE SEQUENCE</scope>
    <source>
        <strain evidence="8">KU_S4_2022</strain>
        <tissue evidence="8">Muscle</tissue>
    </source>
</reference>
<dbReference type="PANTHER" id="PTHR10972">
    <property type="entry name" value="OXYSTEROL-BINDING PROTEIN-RELATED"/>
    <property type="match status" value="1"/>
</dbReference>
<dbReference type="GO" id="GO:0015485">
    <property type="term" value="F:cholesterol binding"/>
    <property type="evidence" value="ECO:0007669"/>
    <property type="project" value="TreeGrafter"/>
</dbReference>
<dbReference type="PROSITE" id="PS01013">
    <property type="entry name" value="OSBP"/>
    <property type="match status" value="1"/>
</dbReference>
<accession>A0A9Q0DI63</accession>
<name>A0A9Q0DI63_9TELE</name>
<dbReference type="SUPFAM" id="SSF144000">
    <property type="entry name" value="Oxysterol-binding protein-like"/>
    <property type="match status" value="1"/>
</dbReference>